<dbReference type="AlphaFoldDB" id="A0A1T4MK84"/>
<dbReference type="EMBL" id="FUXE01000007">
    <property type="protein sequence ID" value="SJZ67363.1"/>
    <property type="molecule type" value="Genomic_DNA"/>
</dbReference>
<dbReference type="PANTHER" id="PTHR11669:SF8">
    <property type="entry name" value="DNA POLYMERASE III SUBUNIT DELTA"/>
    <property type="match status" value="1"/>
</dbReference>
<dbReference type="Pfam" id="PF13177">
    <property type="entry name" value="DNA_pol3_delta2"/>
    <property type="match status" value="1"/>
</dbReference>
<sequence length="385" mass="44497">MQFRDIDGYENLKEHLRSMTHSRKIPHNILLEIQDGMPGIAMALAWVQYLNCLNPQDGDSCGTCAQCKMISQLEHPDVHFIFPVIDSADVENPSDNYLPQWRDMVLKHGAYWGSEEWLQALNPENKQPIIYSKDAYALEQKLQLTIGYASYRCIIIYQPDKMNEEASNKLLKTMEEPPERTLFISVSFRPDLLLETVQSRMQTIEMAPLSHAEMREAIARIAPSNTASNTIDTIVQRSQGLVLKAKRLLENKNAEKKYITYFDMLTNAMLNKEIIVFRTLSEQLHKEGRAVAINMLEYFEECFRTLMRESLIPGSIALLSSDEQRLLNRIKVCVTPQNIKHLYHLSEQGIRHIRGYVSPKIVLFDTFIRYTAIFSIELKKQQARL</sequence>
<dbReference type="SUPFAM" id="SSF52540">
    <property type="entry name" value="P-loop containing nucleoside triphosphate hydrolases"/>
    <property type="match status" value="1"/>
</dbReference>
<dbReference type="Proteomes" id="UP000190121">
    <property type="component" value="Unassembled WGS sequence"/>
</dbReference>
<accession>A0A1T4MK84</accession>
<dbReference type="STRING" id="29524.SAMN02745171_00797"/>
<evidence type="ECO:0000313" key="2">
    <source>
        <dbReference type="Proteomes" id="UP000190121"/>
    </source>
</evidence>
<dbReference type="InterPro" id="IPR027417">
    <property type="entry name" value="P-loop_NTPase"/>
</dbReference>
<protein>
    <submittedName>
        <fullName evidence="1">DNA polymerase-3 subunit delta</fullName>
    </submittedName>
</protein>
<name>A0A1T4MK84_9PORP</name>
<evidence type="ECO:0000313" key="1">
    <source>
        <dbReference type="EMBL" id="SJZ67363.1"/>
    </source>
</evidence>
<dbReference type="PANTHER" id="PTHR11669">
    <property type="entry name" value="REPLICATION FACTOR C / DNA POLYMERASE III GAMMA-TAU SUBUNIT"/>
    <property type="match status" value="1"/>
</dbReference>
<dbReference type="Gene3D" id="3.40.50.300">
    <property type="entry name" value="P-loop containing nucleotide triphosphate hydrolases"/>
    <property type="match status" value="1"/>
</dbReference>
<dbReference type="GO" id="GO:0006261">
    <property type="term" value="P:DNA-templated DNA replication"/>
    <property type="evidence" value="ECO:0007669"/>
    <property type="project" value="TreeGrafter"/>
</dbReference>
<keyword evidence="2" id="KW-1185">Reference proteome</keyword>
<gene>
    <name evidence="1" type="ORF">SAMN02745171_00797</name>
</gene>
<dbReference type="OrthoDB" id="9811073at2"/>
<dbReference type="RefSeq" id="WP_078736743.1">
    <property type="nucleotide sequence ID" value="NZ_FUXE01000007.1"/>
</dbReference>
<organism evidence="1 2">
    <name type="scientific">Porphyromonas circumdentaria</name>
    <dbReference type="NCBI Taxonomy" id="29524"/>
    <lineage>
        <taxon>Bacteria</taxon>
        <taxon>Pseudomonadati</taxon>
        <taxon>Bacteroidota</taxon>
        <taxon>Bacteroidia</taxon>
        <taxon>Bacteroidales</taxon>
        <taxon>Porphyromonadaceae</taxon>
        <taxon>Porphyromonas</taxon>
    </lineage>
</organism>
<reference evidence="2" key="1">
    <citation type="submission" date="2017-02" db="EMBL/GenBank/DDBJ databases">
        <authorList>
            <person name="Varghese N."/>
            <person name="Submissions S."/>
        </authorList>
    </citation>
    <scope>NUCLEOTIDE SEQUENCE [LARGE SCALE GENOMIC DNA]</scope>
    <source>
        <strain evidence="2">ATCC 51356</strain>
    </source>
</reference>
<proteinExistence type="predicted"/>
<dbReference type="InterPro" id="IPR050238">
    <property type="entry name" value="DNA_Rep/Repair_Clamp_Loader"/>
</dbReference>